<feature type="domain" description="Beta-galactosidase trimerisation" evidence="2">
    <location>
        <begin position="37"/>
        <end position="151"/>
    </location>
</feature>
<reference evidence="3" key="1">
    <citation type="journal article" date="2014" name="Front. Microbiol.">
        <title>High frequency of phylogenetically diverse reductive dehalogenase-homologous genes in deep subseafloor sedimentary metagenomes.</title>
        <authorList>
            <person name="Kawai M."/>
            <person name="Futagami T."/>
            <person name="Toyoda A."/>
            <person name="Takaki Y."/>
            <person name="Nishi S."/>
            <person name="Hori S."/>
            <person name="Arai W."/>
            <person name="Tsubouchi T."/>
            <person name="Morono Y."/>
            <person name="Uchiyama I."/>
            <person name="Ito T."/>
            <person name="Fujiyama A."/>
            <person name="Inagaki F."/>
            <person name="Takami H."/>
        </authorList>
    </citation>
    <scope>NUCLEOTIDE SEQUENCE</scope>
    <source>
        <strain evidence="3">Expedition CK06-06</strain>
    </source>
</reference>
<dbReference type="EMBL" id="BARS01044866">
    <property type="protein sequence ID" value="GAG40456.1"/>
    <property type="molecule type" value="Genomic_DNA"/>
</dbReference>
<dbReference type="InterPro" id="IPR013738">
    <property type="entry name" value="Beta_galactosidase_Trimer"/>
</dbReference>
<proteinExistence type="predicted"/>
<evidence type="ECO:0000256" key="1">
    <source>
        <dbReference type="SAM" id="MobiDB-lite"/>
    </source>
</evidence>
<dbReference type="AlphaFoldDB" id="X0YV40"/>
<dbReference type="Gene3D" id="3.40.50.880">
    <property type="match status" value="1"/>
</dbReference>
<feature type="region of interest" description="Disordered" evidence="1">
    <location>
        <begin position="181"/>
        <end position="215"/>
    </location>
</feature>
<protein>
    <recommendedName>
        <fullName evidence="2">Beta-galactosidase trimerisation domain-containing protein</fullName>
    </recommendedName>
</protein>
<organism evidence="3">
    <name type="scientific">marine sediment metagenome</name>
    <dbReference type="NCBI Taxonomy" id="412755"/>
    <lineage>
        <taxon>unclassified sequences</taxon>
        <taxon>metagenomes</taxon>
        <taxon>ecological metagenomes</taxon>
    </lineage>
</organism>
<feature type="non-terminal residue" evidence="3">
    <location>
        <position position="249"/>
    </location>
</feature>
<evidence type="ECO:0000313" key="3">
    <source>
        <dbReference type="EMBL" id="GAG40456.1"/>
    </source>
</evidence>
<dbReference type="SUPFAM" id="SSF52317">
    <property type="entry name" value="Class I glutamine amidotransferase-like"/>
    <property type="match status" value="1"/>
</dbReference>
<sequence>FDGKKPRPWLDEYKGTMKEAARLGSKVVGARWIHDGVAIYYSHASIQVSWCLDIEPHGRTWVNRNGDHRLGTSHLVRKAWERLLTDSGIQYSFIDYPTVIVKGVPAEYKVLILPACYALSDVEAQRIREFVARGGTVIADFMCGLFDQHGKGRAKGAIDYLFCAAFLDAEGKSAPLVQSGVYADPRESPHGHVPPGGLPKKRRGSPSRPFDVVHDGTETKEDFFGGKLWVETDQDKGFSYKTYRQLFDT</sequence>
<dbReference type="GO" id="GO:0004565">
    <property type="term" value="F:beta-galactosidase activity"/>
    <property type="evidence" value="ECO:0007669"/>
    <property type="project" value="InterPro"/>
</dbReference>
<dbReference type="Pfam" id="PF08532">
    <property type="entry name" value="Glyco_hydro_42M"/>
    <property type="match status" value="1"/>
</dbReference>
<dbReference type="GO" id="GO:0005975">
    <property type="term" value="P:carbohydrate metabolic process"/>
    <property type="evidence" value="ECO:0007669"/>
    <property type="project" value="InterPro"/>
</dbReference>
<accession>X0YV40</accession>
<dbReference type="InterPro" id="IPR029062">
    <property type="entry name" value="Class_I_gatase-like"/>
</dbReference>
<gene>
    <name evidence="3" type="ORF">S01H1_67714</name>
</gene>
<dbReference type="CDD" id="cd03143">
    <property type="entry name" value="A4_beta-galactosidase_middle_domain"/>
    <property type="match status" value="1"/>
</dbReference>
<name>X0YV40_9ZZZZ</name>
<feature type="non-terminal residue" evidence="3">
    <location>
        <position position="1"/>
    </location>
</feature>
<comment type="caution">
    <text evidence="3">The sequence shown here is derived from an EMBL/GenBank/DDBJ whole genome shotgun (WGS) entry which is preliminary data.</text>
</comment>
<evidence type="ECO:0000259" key="2">
    <source>
        <dbReference type="Pfam" id="PF08532"/>
    </source>
</evidence>